<dbReference type="AlphaFoldDB" id="A0A5B1CCR9"/>
<name>A0A5B1CCR9_9BACT</name>
<comment type="caution">
    <text evidence="1">The sequence shown here is derived from an EMBL/GenBank/DDBJ whole genome shotgun (WGS) entry which is preliminary data.</text>
</comment>
<proteinExistence type="predicted"/>
<keyword evidence="2" id="KW-1185">Reference proteome</keyword>
<protein>
    <submittedName>
        <fullName evidence="1">Uncharacterized protein</fullName>
    </submittedName>
</protein>
<evidence type="ECO:0000313" key="1">
    <source>
        <dbReference type="EMBL" id="KAA1258031.1"/>
    </source>
</evidence>
<evidence type="ECO:0000313" key="2">
    <source>
        <dbReference type="Proteomes" id="UP000322699"/>
    </source>
</evidence>
<dbReference type="EMBL" id="VRLW01000001">
    <property type="protein sequence ID" value="KAA1258031.1"/>
    <property type="molecule type" value="Genomic_DNA"/>
</dbReference>
<organism evidence="1 2">
    <name type="scientific">Rubripirellula obstinata</name>
    <dbReference type="NCBI Taxonomy" id="406547"/>
    <lineage>
        <taxon>Bacteria</taxon>
        <taxon>Pseudomonadati</taxon>
        <taxon>Planctomycetota</taxon>
        <taxon>Planctomycetia</taxon>
        <taxon>Pirellulales</taxon>
        <taxon>Pirellulaceae</taxon>
        <taxon>Rubripirellula</taxon>
    </lineage>
</organism>
<accession>A0A5B1CCR9</accession>
<dbReference type="Proteomes" id="UP000322699">
    <property type="component" value="Unassembled WGS sequence"/>
</dbReference>
<gene>
    <name evidence="1" type="ORF">LF1_05220</name>
</gene>
<reference evidence="1 2" key="1">
    <citation type="submission" date="2019-08" db="EMBL/GenBank/DDBJ databases">
        <title>Deep-cultivation of Planctomycetes and their phenomic and genomic characterization uncovers novel biology.</title>
        <authorList>
            <person name="Wiegand S."/>
            <person name="Jogler M."/>
            <person name="Boedeker C."/>
            <person name="Pinto D."/>
            <person name="Vollmers J."/>
            <person name="Rivas-Marin E."/>
            <person name="Kohn T."/>
            <person name="Peeters S.H."/>
            <person name="Heuer A."/>
            <person name="Rast P."/>
            <person name="Oberbeckmann S."/>
            <person name="Bunk B."/>
            <person name="Jeske O."/>
            <person name="Meyerdierks A."/>
            <person name="Storesund J.E."/>
            <person name="Kallscheuer N."/>
            <person name="Luecker S."/>
            <person name="Lage O.M."/>
            <person name="Pohl T."/>
            <person name="Merkel B.J."/>
            <person name="Hornburger P."/>
            <person name="Mueller R.-W."/>
            <person name="Bruemmer F."/>
            <person name="Labrenz M."/>
            <person name="Spormann A.M."/>
            <person name="Op Den Camp H."/>
            <person name="Overmann J."/>
            <person name="Amann R."/>
            <person name="Jetten M.S.M."/>
            <person name="Mascher T."/>
            <person name="Medema M.H."/>
            <person name="Devos D.P."/>
            <person name="Kaster A.-K."/>
            <person name="Ovreas L."/>
            <person name="Rohde M."/>
            <person name="Galperin M.Y."/>
            <person name="Jogler C."/>
        </authorList>
    </citation>
    <scope>NUCLEOTIDE SEQUENCE [LARGE SCALE GENOMIC DNA]</scope>
    <source>
        <strain evidence="1 2">LF1</strain>
    </source>
</reference>
<sequence>MCVLCLTASLDYSRPVGMAKQECKTRIIRSLETIGENAIDEVVRSDKFDALPTELRSGHKVHFGGTRTHGRRGDVVQSGSQSCAVGDEVLVRRFLLSYSRTFVRRRGSNPRPRRIATRSHHVV</sequence>